<dbReference type="SUPFAM" id="SSF52821">
    <property type="entry name" value="Rhodanese/Cell cycle control phosphatase"/>
    <property type="match status" value="1"/>
</dbReference>
<protein>
    <submittedName>
        <fullName evidence="2">Unannotated protein</fullName>
    </submittedName>
</protein>
<dbReference type="Gene3D" id="3.40.250.10">
    <property type="entry name" value="Rhodanese-like domain"/>
    <property type="match status" value="1"/>
</dbReference>
<dbReference type="InterPro" id="IPR036873">
    <property type="entry name" value="Rhodanese-like_dom_sf"/>
</dbReference>
<dbReference type="EMBL" id="CAEZTG010000083">
    <property type="protein sequence ID" value="CAB4567803.1"/>
    <property type="molecule type" value="Genomic_DNA"/>
</dbReference>
<organism evidence="2">
    <name type="scientific">freshwater metagenome</name>
    <dbReference type="NCBI Taxonomy" id="449393"/>
    <lineage>
        <taxon>unclassified sequences</taxon>
        <taxon>metagenomes</taxon>
        <taxon>ecological metagenomes</taxon>
    </lineage>
</organism>
<dbReference type="AlphaFoldDB" id="A0A6J6E0K4"/>
<proteinExistence type="predicted"/>
<reference evidence="2" key="1">
    <citation type="submission" date="2020-05" db="EMBL/GenBank/DDBJ databases">
        <authorList>
            <person name="Chiriac C."/>
            <person name="Salcher M."/>
            <person name="Ghai R."/>
            <person name="Kavagutti S V."/>
        </authorList>
    </citation>
    <scope>NUCLEOTIDE SEQUENCE</scope>
</reference>
<evidence type="ECO:0000313" key="2">
    <source>
        <dbReference type="EMBL" id="CAB4567803.1"/>
    </source>
</evidence>
<sequence length="69" mass="7342">MSDLPDQLDQLRDGHRIVVICRSGNRSGKVTAWLINHGIDAVNMTGGMQVWEKAGLPVVSSSNAVGAVI</sequence>
<dbReference type="InterPro" id="IPR001763">
    <property type="entry name" value="Rhodanese-like_dom"/>
</dbReference>
<dbReference type="Pfam" id="PF00581">
    <property type="entry name" value="Rhodanese"/>
    <property type="match status" value="1"/>
</dbReference>
<accession>A0A6J6E0K4</accession>
<name>A0A6J6E0K4_9ZZZZ</name>
<dbReference type="PROSITE" id="PS50206">
    <property type="entry name" value="RHODANESE_3"/>
    <property type="match status" value="1"/>
</dbReference>
<evidence type="ECO:0000259" key="1">
    <source>
        <dbReference type="PROSITE" id="PS50206"/>
    </source>
</evidence>
<gene>
    <name evidence="2" type="ORF">UFOPK1603_00982</name>
</gene>
<feature type="domain" description="Rhodanese" evidence="1">
    <location>
        <begin position="3"/>
        <end position="60"/>
    </location>
</feature>
<dbReference type="CDD" id="cd00158">
    <property type="entry name" value="RHOD"/>
    <property type="match status" value="1"/>
</dbReference>